<feature type="chain" id="PRO_5017377553" evidence="2">
    <location>
        <begin position="18"/>
        <end position="81"/>
    </location>
</feature>
<evidence type="ECO:0000256" key="1">
    <source>
        <dbReference type="SAM" id="MobiDB-lite"/>
    </source>
</evidence>
<organism evidence="3 4">
    <name type="scientific">Aspergillus sclerotialis</name>
    <dbReference type="NCBI Taxonomy" id="2070753"/>
    <lineage>
        <taxon>Eukaryota</taxon>
        <taxon>Fungi</taxon>
        <taxon>Dikarya</taxon>
        <taxon>Ascomycota</taxon>
        <taxon>Pezizomycotina</taxon>
        <taxon>Eurotiomycetes</taxon>
        <taxon>Eurotiomycetidae</taxon>
        <taxon>Eurotiales</taxon>
        <taxon>Aspergillaceae</taxon>
        <taxon>Aspergillus</taxon>
        <taxon>Aspergillus subgen. Polypaecilum</taxon>
    </lineage>
</organism>
<comment type="caution">
    <text evidence="3">The sequence shown here is derived from an EMBL/GenBank/DDBJ whole genome shotgun (WGS) entry which is preliminary data.</text>
</comment>
<feature type="region of interest" description="Disordered" evidence="1">
    <location>
        <begin position="50"/>
        <end position="81"/>
    </location>
</feature>
<name>A0A3A2ZK95_9EURO</name>
<evidence type="ECO:0000256" key="2">
    <source>
        <dbReference type="SAM" id="SignalP"/>
    </source>
</evidence>
<keyword evidence="2" id="KW-0732">Signal</keyword>
<evidence type="ECO:0000313" key="4">
    <source>
        <dbReference type="Proteomes" id="UP000266188"/>
    </source>
</evidence>
<accession>A0A3A2ZK95</accession>
<keyword evidence="4" id="KW-1185">Reference proteome</keyword>
<gene>
    <name evidence="3" type="ORF">PHISCL_05836</name>
</gene>
<dbReference type="EMBL" id="MVGC01000203">
    <property type="protein sequence ID" value="RJE21817.1"/>
    <property type="molecule type" value="Genomic_DNA"/>
</dbReference>
<feature type="signal peptide" evidence="2">
    <location>
        <begin position="1"/>
        <end position="17"/>
    </location>
</feature>
<dbReference type="AlphaFoldDB" id="A0A3A2ZK95"/>
<reference evidence="4" key="1">
    <citation type="submission" date="2017-02" db="EMBL/GenBank/DDBJ databases">
        <authorList>
            <person name="Tafer H."/>
            <person name="Lopandic K."/>
        </authorList>
    </citation>
    <scope>NUCLEOTIDE SEQUENCE [LARGE SCALE GENOMIC DNA]</scope>
    <source>
        <strain evidence="4">CBS 366.77</strain>
    </source>
</reference>
<dbReference type="Proteomes" id="UP000266188">
    <property type="component" value="Unassembled WGS sequence"/>
</dbReference>
<sequence>MRFSTIILVATSGLAMADPLNIKPSGPGDDGCLDQLKCIQSCLGTCRGGHGGGSPPGGGSAPGGGSGAGGGPGSGLGGLNI</sequence>
<protein>
    <submittedName>
        <fullName evidence="3">Uncharacterized protein</fullName>
    </submittedName>
</protein>
<proteinExistence type="predicted"/>
<evidence type="ECO:0000313" key="3">
    <source>
        <dbReference type="EMBL" id="RJE21817.1"/>
    </source>
</evidence>